<dbReference type="AlphaFoldDB" id="A0A9Q1ZB00"/>
<dbReference type="EMBL" id="LGVR01000115">
    <property type="protein sequence ID" value="KOA81970.1"/>
    <property type="molecule type" value="Genomic_DNA"/>
</dbReference>
<accession>A0A9Q1ZB00</accession>
<protein>
    <submittedName>
        <fullName evidence="1">Uncharacterized protein</fullName>
    </submittedName>
</protein>
<proteinExistence type="predicted"/>
<sequence length="76" mass="8972">MTGGMYMKFELDDIKIVNVLKAVKNEYSNARTYYKQHIKEEERIGVSNPSELKELYNKLLQQAKQQGEFIKLNFIN</sequence>
<comment type="caution">
    <text evidence="1">The sequence shown here is derived from an EMBL/GenBank/DDBJ whole genome shotgun (WGS) entry which is preliminary data.</text>
</comment>
<name>A0A9Q1ZB00_CLOBO</name>
<evidence type="ECO:0000313" key="1">
    <source>
        <dbReference type="EMBL" id="KOA81970.1"/>
    </source>
</evidence>
<dbReference type="Proteomes" id="UP000037540">
    <property type="component" value="Unassembled WGS sequence"/>
</dbReference>
<reference evidence="1 2" key="1">
    <citation type="submission" date="2015-07" db="EMBL/GenBank/DDBJ databases">
        <title>Draft genome sequences of 17 French Clostridium botulinum group III.</title>
        <authorList>
            <person name="Woudstra C."/>
            <person name="Le Marechal C."/>
            <person name="Souillard R."/>
            <person name="Bayon-Auboyer M.-H."/>
            <person name="Dessouter D."/>
            <person name="Fach P."/>
        </authorList>
    </citation>
    <scope>NUCLEOTIDE SEQUENCE [LARGE SCALE GENOMIC DNA]</scope>
    <source>
        <strain evidence="1 2">12LNRI-CD</strain>
    </source>
</reference>
<organism evidence="1 2">
    <name type="scientific">Clostridium botulinum</name>
    <dbReference type="NCBI Taxonomy" id="1491"/>
    <lineage>
        <taxon>Bacteria</taxon>
        <taxon>Bacillati</taxon>
        <taxon>Bacillota</taxon>
        <taxon>Clostridia</taxon>
        <taxon>Eubacteriales</taxon>
        <taxon>Clostridiaceae</taxon>
        <taxon>Clostridium</taxon>
    </lineage>
</organism>
<gene>
    <name evidence="1" type="ORF">ADU74_13890</name>
</gene>
<evidence type="ECO:0000313" key="2">
    <source>
        <dbReference type="Proteomes" id="UP000037540"/>
    </source>
</evidence>